<comment type="caution">
    <text evidence="11">The sequence shown here is derived from an EMBL/GenBank/DDBJ whole genome shotgun (WGS) entry which is preliminary data.</text>
</comment>
<evidence type="ECO:0000259" key="9">
    <source>
        <dbReference type="PROSITE" id="PS50157"/>
    </source>
</evidence>
<dbReference type="InterPro" id="IPR046341">
    <property type="entry name" value="SET_dom_sf"/>
</dbReference>
<dbReference type="Pfam" id="PF00096">
    <property type="entry name" value="zf-C2H2"/>
    <property type="match status" value="3"/>
</dbReference>
<protein>
    <recommendedName>
        <fullName evidence="13">PR domain zinc finger protein 13</fullName>
    </recommendedName>
</protein>
<dbReference type="SMART" id="SM00355">
    <property type="entry name" value="ZnF_C2H2"/>
    <property type="match status" value="4"/>
</dbReference>
<dbReference type="PROSITE" id="PS50157">
    <property type="entry name" value="ZINC_FINGER_C2H2_2"/>
    <property type="match status" value="3"/>
</dbReference>
<dbReference type="GO" id="GO:0008170">
    <property type="term" value="F:N-methyltransferase activity"/>
    <property type="evidence" value="ECO:0007669"/>
    <property type="project" value="UniProtKB-ARBA"/>
</dbReference>
<dbReference type="PANTHER" id="PTHR24388">
    <property type="entry name" value="ZINC FINGER PROTEIN"/>
    <property type="match status" value="1"/>
</dbReference>
<dbReference type="EMBL" id="KZ308617">
    <property type="protein sequence ID" value="KAG8232418.1"/>
    <property type="molecule type" value="Genomic_DNA"/>
</dbReference>
<feature type="region of interest" description="Disordered" evidence="8">
    <location>
        <begin position="342"/>
        <end position="367"/>
    </location>
</feature>
<dbReference type="PROSITE" id="PS50280">
    <property type="entry name" value="SET"/>
    <property type="match status" value="1"/>
</dbReference>
<feature type="domain" description="SET" evidence="10">
    <location>
        <begin position="23"/>
        <end position="145"/>
    </location>
</feature>
<keyword evidence="12" id="KW-1185">Reference proteome</keyword>
<evidence type="ECO:0000256" key="4">
    <source>
        <dbReference type="ARBA" id="ARBA00022833"/>
    </source>
</evidence>
<evidence type="ECO:0000256" key="7">
    <source>
        <dbReference type="PROSITE-ProRule" id="PRU00042"/>
    </source>
</evidence>
<keyword evidence="5" id="KW-0539">Nucleus</keyword>
<keyword evidence="3 7" id="KW-0863">Zinc-finger</keyword>
<evidence type="ECO:0000256" key="2">
    <source>
        <dbReference type="ARBA" id="ARBA00022737"/>
    </source>
</evidence>
<feature type="domain" description="C2H2-type" evidence="9">
    <location>
        <begin position="267"/>
        <end position="294"/>
    </location>
</feature>
<dbReference type="GO" id="GO:0000981">
    <property type="term" value="F:DNA-binding transcription factor activity, RNA polymerase II-specific"/>
    <property type="evidence" value="ECO:0007669"/>
    <property type="project" value="TreeGrafter"/>
</dbReference>
<reference evidence="11" key="2">
    <citation type="submission" date="2017-10" db="EMBL/GenBank/DDBJ databases">
        <title>Ladona fulva Genome sequencing and assembly.</title>
        <authorList>
            <person name="Murali S."/>
            <person name="Richards S."/>
            <person name="Bandaranaike D."/>
            <person name="Bellair M."/>
            <person name="Blankenburg K."/>
            <person name="Chao H."/>
            <person name="Dinh H."/>
            <person name="Doddapaneni H."/>
            <person name="Dugan-Rocha S."/>
            <person name="Elkadiri S."/>
            <person name="Gnanaolivu R."/>
            <person name="Hernandez B."/>
            <person name="Skinner E."/>
            <person name="Javaid M."/>
            <person name="Lee S."/>
            <person name="Li M."/>
            <person name="Ming W."/>
            <person name="Munidasa M."/>
            <person name="Muniz J."/>
            <person name="Nguyen L."/>
            <person name="Hughes D."/>
            <person name="Osuji N."/>
            <person name="Pu L.-L."/>
            <person name="Puazo M."/>
            <person name="Qu C."/>
            <person name="Quiroz J."/>
            <person name="Raj R."/>
            <person name="Weissenberger G."/>
            <person name="Xin Y."/>
            <person name="Zou X."/>
            <person name="Han Y."/>
            <person name="Worley K."/>
            <person name="Muzny D."/>
            <person name="Gibbs R."/>
        </authorList>
    </citation>
    <scope>NUCLEOTIDE SEQUENCE</scope>
    <source>
        <strain evidence="11">Sampled in the wild</strain>
    </source>
</reference>
<evidence type="ECO:0000256" key="1">
    <source>
        <dbReference type="ARBA" id="ARBA00022723"/>
    </source>
</evidence>
<organism evidence="11 12">
    <name type="scientific">Ladona fulva</name>
    <name type="common">Scarce chaser dragonfly</name>
    <name type="synonym">Libellula fulva</name>
    <dbReference type="NCBI Taxonomy" id="123851"/>
    <lineage>
        <taxon>Eukaryota</taxon>
        <taxon>Metazoa</taxon>
        <taxon>Ecdysozoa</taxon>
        <taxon>Arthropoda</taxon>
        <taxon>Hexapoda</taxon>
        <taxon>Insecta</taxon>
        <taxon>Pterygota</taxon>
        <taxon>Palaeoptera</taxon>
        <taxon>Odonata</taxon>
        <taxon>Epiprocta</taxon>
        <taxon>Anisoptera</taxon>
        <taxon>Libelluloidea</taxon>
        <taxon>Libellulidae</taxon>
        <taxon>Ladona</taxon>
    </lineage>
</organism>
<keyword evidence="4" id="KW-0862">Zinc</keyword>
<feature type="domain" description="C2H2-type" evidence="9">
    <location>
        <begin position="325"/>
        <end position="353"/>
    </location>
</feature>
<sequence length="367" mass="41338">MHFAQPQSVDAMSAALAEELLGRRLESAWRSQCWTDRVIPGGSVVAAVDIPSDTCSDLFTGETIAANRGQRLMIQIKLGLRSDGLLKMEPDSSSLNAGTCWLRAIRIAEDCHSCNVRLLEVGSAGFVARTTRQIARGEELLLWFSPEVLARLGIPFLTPINIRGKQISKFLLVEEEIWKNVILFILIRYFFLFSKGEKAYVCHCCGVRMETPNPLKLHLSMDCGRIPLDSLWERLKEPLTSPGPPPPLTASPPLPHPTQHHQSSRGHLCIYCGKLYSRKYGLKIHIRTHTGYKPLKCKFCLRPFGDPSNLNKHIRLHAEGGDAPYRCVQCGKVLVRRRDLERHMKSRHQQQEDASSSDSDLGFKHLK</sequence>
<comment type="similarity">
    <text evidence="6">Belongs to the snail C2H2-type zinc-finger protein family.</text>
</comment>
<dbReference type="PROSITE" id="PS00028">
    <property type="entry name" value="ZINC_FINGER_C2H2_1"/>
    <property type="match status" value="3"/>
</dbReference>
<evidence type="ECO:0000256" key="6">
    <source>
        <dbReference type="ARBA" id="ARBA00037948"/>
    </source>
</evidence>
<gene>
    <name evidence="11" type="ORF">J437_LFUL012849</name>
</gene>
<dbReference type="Proteomes" id="UP000792457">
    <property type="component" value="Unassembled WGS sequence"/>
</dbReference>
<dbReference type="InterPro" id="IPR001214">
    <property type="entry name" value="SET_dom"/>
</dbReference>
<dbReference type="AlphaFoldDB" id="A0A8K0KDP1"/>
<dbReference type="GO" id="GO:0008757">
    <property type="term" value="F:S-adenosylmethionine-dependent methyltransferase activity"/>
    <property type="evidence" value="ECO:0007669"/>
    <property type="project" value="UniProtKB-ARBA"/>
</dbReference>
<keyword evidence="1" id="KW-0479">Metal-binding</keyword>
<dbReference type="Gene3D" id="3.30.160.60">
    <property type="entry name" value="Classic Zinc Finger"/>
    <property type="match status" value="3"/>
</dbReference>
<dbReference type="GO" id="GO:0008270">
    <property type="term" value="F:zinc ion binding"/>
    <property type="evidence" value="ECO:0007669"/>
    <property type="project" value="UniProtKB-KW"/>
</dbReference>
<evidence type="ECO:0000256" key="3">
    <source>
        <dbReference type="ARBA" id="ARBA00022771"/>
    </source>
</evidence>
<accession>A0A8K0KDP1</accession>
<dbReference type="SUPFAM" id="SSF57667">
    <property type="entry name" value="beta-beta-alpha zinc fingers"/>
    <property type="match status" value="2"/>
</dbReference>
<name>A0A8K0KDP1_LADFU</name>
<feature type="domain" description="C2H2-type" evidence="9">
    <location>
        <begin position="295"/>
        <end position="318"/>
    </location>
</feature>
<evidence type="ECO:0000313" key="11">
    <source>
        <dbReference type="EMBL" id="KAG8232418.1"/>
    </source>
</evidence>
<dbReference type="InterPro" id="IPR050527">
    <property type="entry name" value="Snail/Krueppel_Znf"/>
</dbReference>
<evidence type="ECO:0000256" key="5">
    <source>
        <dbReference type="ARBA" id="ARBA00023242"/>
    </source>
</evidence>
<dbReference type="Gene3D" id="2.170.270.10">
    <property type="entry name" value="SET domain"/>
    <property type="match status" value="1"/>
</dbReference>
<evidence type="ECO:0000259" key="10">
    <source>
        <dbReference type="PROSITE" id="PS50280"/>
    </source>
</evidence>
<evidence type="ECO:0000313" key="12">
    <source>
        <dbReference type="Proteomes" id="UP000792457"/>
    </source>
</evidence>
<dbReference type="GO" id="GO:0008276">
    <property type="term" value="F:protein methyltransferase activity"/>
    <property type="evidence" value="ECO:0007669"/>
    <property type="project" value="UniProtKB-ARBA"/>
</dbReference>
<evidence type="ECO:0000256" key="8">
    <source>
        <dbReference type="SAM" id="MobiDB-lite"/>
    </source>
</evidence>
<dbReference type="OrthoDB" id="9998363at2759"/>
<dbReference type="InterPro" id="IPR036236">
    <property type="entry name" value="Znf_C2H2_sf"/>
</dbReference>
<dbReference type="FunFam" id="3.30.160.60:FF:000616">
    <property type="entry name" value="PR domain zinc finger protein 13"/>
    <property type="match status" value="1"/>
</dbReference>
<feature type="compositionally biased region" description="Pro residues" evidence="8">
    <location>
        <begin position="241"/>
        <end position="256"/>
    </location>
</feature>
<keyword evidence="2" id="KW-0677">Repeat</keyword>
<dbReference type="PANTHER" id="PTHR24388:SF104">
    <property type="entry name" value="AT-RICH BINDING PROTEIN-RELATED"/>
    <property type="match status" value="1"/>
</dbReference>
<reference evidence="11" key="1">
    <citation type="submission" date="2013-04" db="EMBL/GenBank/DDBJ databases">
        <authorList>
            <person name="Qu J."/>
            <person name="Murali S.C."/>
            <person name="Bandaranaike D."/>
            <person name="Bellair M."/>
            <person name="Blankenburg K."/>
            <person name="Chao H."/>
            <person name="Dinh H."/>
            <person name="Doddapaneni H."/>
            <person name="Downs B."/>
            <person name="Dugan-Rocha S."/>
            <person name="Elkadiri S."/>
            <person name="Gnanaolivu R.D."/>
            <person name="Hernandez B."/>
            <person name="Javaid M."/>
            <person name="Jayaseelan J.C."/>
            <person name="Lee S."/>
            <person name="Li M."/>
            <person name="Ming W."/>
            <person name="Munidasa M."/>
            <person name="Muniz J."/>
            <person name="Nguyen L."/>
            <person name="Ongeri F."/>
            <person name="Osuji N."/>
            <person name="Pu L.-L."/>
            <person name="Puazo M."/>
            <person name="Qu C."/>
            <person name="Quiroz J."/>
            <person name="Raj R."/>
            <person name="Weissenberger G."/>
            <person name="Xin Y."/>
            <person name="Zou X."/>
            <person name="Han Y."/>
            <person name="Richards S."/>
            <person name="Worley K."/>
            <person name="Muzny D."/>
            <person name="Gibbs R."/>
        </authorList>
    </citation>
    <scope>NUCLEOTIDE SEQUENCE</scope>
    <source>
        <strain evidence="11">Sampled in the wild</strain>
    </source>
</reference>
<evidence type="ECO:0008006" key="13">
    <source>
        <dbReference type="Google" id="ProtNLM"/>
    </source>
</evidence>
<dbReference type="GO" id="GO:0000978">
    <property type="term" value="F:RNA polymerase II cis-regulatory region sequence-specific DNA binding"/>
    <property type="evidence" value="ECO:0007669"/>
    <property type="project" value="TreeGrafter"/>
</dbReference>
<proteinExistence type="inferred from homology"/>
<dbReference type="InterPro" id="IPR013087">
    <property type="entry name" value="Znf_C2H2_type"/>
</dbReference>
<feature type="region of interest" description="Disordered" evidence="8">
    <location>
        <begin position="239"/>
        <end position="263"/>
    </location>
</feature>